<comment type="subcellular location">
    <subcellularLocation>
        <location evidence="2">Cytoplasm</location>
    </subcellularLocation>
</comment>
<evidence type="ECO:0000256" key="1">
    <source>
        <dbReference type="ARBA" id="ARBA00003314"/>
    </source>
</evidence>
<dbReference type="GO" id="GO:0005524">
    <property type="term" value="F:ATP binding"/>
    <property type="evidence" value="ECO:0007669"/>
    <property type="project" value="UniProtKB-KW"/>
</dbReference>
<evidence type="ECO:0000256" key="10">
    <source>
        <dbReference type="ARBA" id="ARBA00022840"/>
    </source>
</evidence>
<keyword evidence="13" id="KW-0030">Aminoacyl-tRNA synthetase</keyword>
<evidence type="ECO:0000313" key="18">
    <source>
        <dbReference type="Proteomes" id="UP000294299"/>
    </source>
</evidence>
<dbReference type="RefSeq" id="WP_134482789.1">
    <property type="nucleotide sequence ID" value="NZ_LR216287.1"/>
</dbReference>
<dbReference type="EMBL" id="LR216287">
    <property type="protein sequence ID" value="VFJ12731.1"/>
    <property type="molecule type" value="Genomic_DNA"/>
</dbReference>
<evidence type="ECO:0000256" key="15">
    <source>
        <dbReference type="ARBA" id="ARBA00047364"/>
    </source>
</evidence>
<dbReference type="AlphaFoldDB" id="A0A484ICJ1"/>
<evidence type="ECO:0000256" key="3">
    <source>
        <dbReference type="ARBA" id="ARBA00011738"/>
    </source>
</evidence>
<dbReference type="InterPro" id="IPR051270">
    <property type="entry name" value="Tyrosine-tRNA_ligase_regulator"/>
</dbReference>
<evidence type="ECO:0000256" key="2">
    <source>
        <dbReference type="ARBA" id="ARBA00004496"/>
    </source>
</evidence>
<keyword evidence="7" id="KW-0820">tRNA-binding</keyword>
<evidence type="ECO:0000256" key="13">
    <source>
        <dbReference type="ARBA" id="ARBA00023146"/>
    </source>
</evidence>
<evidence type="ECO:0000256" key="4">
    <source>
        <dbReference type="ARBA" id="ARBA00012838"/>
    </source>
</evidence>
<dbReference type="Gene3D" id="2.40.50.140">
    <property type="entry name" value="Nucleic acid-binding proteins"/>
    <property type="match status" value="1"/>
</dbReference>
<comment type="function">
    <text evidence="1">Is required not only for elongation of protein synthesis but also for the initiation of all mRNA translation through initiator tRNA(fMet) aminoacylation.</text>
</comment>
<evidence type="ECO:0000256" key="6">
    <source>
        <dbReference type="ARBA" id="ARBA00022490"/>
    </source>
</evidence>
<dbReference type="Proteomes" id="UP000294299">
    <property type="component" value="Chromosome NFRAN"/>
</dbReference>
<dbReference type="GO" id="GO:0005737">
    <property type="term" value="C:cytoplasm"/>
    <property type="evidence" value="ECO:0007669"/>
    <property type="project" value="UniProtKB-SubCell"/>
</dbReference>
<dbReference type="GeneID" id="39419946"/>
<organism evidence="17 18">
    <name type="scientific">Candidatus Nitrosocosmicus franklandianus</name>
    <dbReference type="NCBI Taxonomy" id="1798806"/>
    <lineage>
        <taxon>Archaea</taxon>
        <taxon>Nitrososphaerota</taxon>
        <taxon>Nitrososphaeria</taxon>
        <taxon>Nitrososphaerales</taxon>
        <taxon>Nitrososphaeraceae</taxon>
        <taxon>Candidatus Nitrosocosmicus</taxon>
    </lineage>
</organism>
<evidence type="ECO:0000256" key="5">
    <source>
        <dbReference type="ARBA" id="ARBA00018753"/>
    </source>
</evidence>
<keyword evidence="9" id="KW-0547">Nucleotide-binding</keyword>
<evidence type="ECO:0000259" key="16">
    <source>
        <dbReference type="PROSITE" id="PS50886"/>
    </source>
</evidence>
<evidence type="ECO:0000256" key="12">
    <source>
        <dbReference type="ARBA" id="ARBA00022917"/>
    </source>
</evidence>
<dbReference type="PROSITE" id="PS50886">
    <property type="entry name" value="TRBD"/>
    <property type="match status" value="1"/>
</dbReference>
<comment type="catalytic activity">
    <reaction evidence="15">
        <text>tRNA(Met) + L-methionine + ATP = L-methionyl-tRNA(Met) + AMP + diphosphate</text>
        <dbReference type="Rhea" id="RHEA:13481"/>
        <dbReference type="Rhea" id="RHEA-COMP:9667"/>
        <dbReference type="Rhea" id="RHEA-COMP:9698"/>
        <dbReference type="ChEBI" id="CHEBI:30616"/>
        <dbReference type="ChEBI" id="CHEBI:33019"/>
        <dbReference type="ChEBI" id="CHEBI:57844"/>
        <dbReference type="ChEBI" id="CHEBI:78442"/>
        <dbReference type="ChEBI" id="CHEBI:78530"/>
        <dbReference type="ChEBI" id="CHEBI:456215"/>
        <dbReference type="EC" id="6.1.1.10"/>
    </reaction>
</comment>
<dbReference type="KEGG" id="nfn:NFRAN_0410"/>
<evidence type="ECO:0000256" key="7">
    <source>
        <dbReference type="ARBA" id="ARBA00022555"/>
    </source>
</evidence>
<evidence type="ECO:0000256" key="14">
    <source>
        <dbReference type="ARBA" id="ARBA00030904"/>
    </source>
</evidence>
<dbReference type="FunFam" id="2.40.50.140:FF:000042">
    <property type="entry name" value="Methionine--tRNA ligase"/>
    <property type="match status" value="1"/>
</dbReference>
<evidence type="ECO:0000256" key="9">
    <source>
        <dbReference type="ARBA" id="ARBA00022741"/>
    </source>
</evidence>
<evidence type="ECO:0000256" key="11">
    <source>
        <dbReference type="ARBA" id="ARBA00022884"/>
    </source>
</evidence>
<keyword evidence="8 17" id="KW-0436">Ligase</keyword>
<keyword evidence="6" id="KW-0963">Cytoplasm</keyword>
<name>A0A484ICJ1_9ARCH</name>
<evidence type="ECO:0000256" key="8">
    <source>
        <dbReference type="ARBA" id="ARBA00022598"/>
    </source>
</evidence>
<dbReference type="OrthoDB" id="30609at2157"/>
<comment type="subunit">
    <text evidence="3">Homodimer.</text>
</comment>
<dbReference type="InterPro" id="IPR002547">
    <property type="entry name" value="tRNA-bd_dom"/>
</dbReference>
<keyword evidence="18" id="KW-1185">Reference proteome</keyword>
<dbReference type="Pfam" id="PF01588">
    <property type="entry name" value="tRNA_bind"/>
    <property type="match status" value="1"/>
</dbReference>
<proteinExistence type="predicted"/>
<keyword evidence="11" id="KW-0694">RNA-binding</keyword>
<dbReference type="InterPro" id="IPR012340">
    <property type="entry name" value="NA-bd_OB-fold"/>
</dbReference>
<keyword evidence="12" id="KW-0648">Protein biosynthesis</keyword>
<dbReference type="SUPFAM" id="SSF50249">
    <property type="entry name" value="Nucleic acid-binding proteins"/>
    <property type="match status" value="1"/>
</dbReference>
<dbReference type="GO" id="GO:0004825">
    <property type="term" value="F:methionine-tRNA ligase activity"/>
    <property type="evidence" value="ECO:0007669"/>
    <property type="project" value="UniProtKB-EC"/>
</dbReference>
<sequence>MNTNNKEITLEEFSKVDLKVGKVLNAENLKGYKKILKITVDLGEEVREIMSGIAKYYTPEEIVNKNVIVCTNLAPRKFGEQVSHGMLLAASNENGRPVLLTVLEDIKPGSKVS</sequence>
<keyword evidence="10" id="KW-0067">ATP-binding</keyword>
<reference evidence="17 18" key="1">
    <citation type="submission" date="2019-02" db="EMBL/GenBank/DDBJ databases">
        <authorList>
            <person name="Lehtovirta-Morley E L."/>
        </authorList>
    </citation>
    <scope>NUCLEOTIDE SEQUENCE [LARGE SCALE GENOMIC DNA]</scope>
    <source>
        <strain evidence="17">NFRAN1</strain>
    </source>
</reference>
<dbReference type="GO" id="GO:0000049">
    <property type="term" value="F:tRNA binding"/>
    <property type="evidence" value="ECO:0007669"/>
    <property type="project" value="UniProtKB-KW"/>
</dbReference>
<gene>
    <name evidence="17" type="primary">metG</name>
    <name evidence="17" type="ORF">NFRAN_0410</name>
</gene>
<dbReference type="NCBIfam" id="TIGR00399">
    <property type="entry name" value="metG_C_term"/>
    <property type="match status" value="1"/>
</dbReference>
<dbReference type="PANTHER" id="PTHR11586:SF37">
    <property type="entry name" value="TRNA-BINDING DOMAIN-CONTAINING PROTEIN"/>
    <property type="match status" value="1"/>
</dbReference>
<accession>A0A484ICJ1</accession>
<dbReference type="EC" id="6.1.1.10" evidence="4"/>
<dbReference type="CDD" id="cd02800">
    <property type="entry name" value="tRNA_bind_EcMetRS_like"/>
    <property type="match status" value="1"/>
</dbReference>
<protein>
    <recommendedName>
        <fullName evidence="5">Methionine--tRNA ligase</fullName>
        <ecNumber evidence="4">6.1.1.10</ecNumber>
    </recommendedName>
    <alternativeName>
        <fullName evidence="14">Methionyl-tRNA synthetase</fullName>
    </alternativeName>
</protein>
<feature type="domain" description="TRNA-binding" evidence="16">
    <location>
        <begin position="12"/>
        <end position="113"/>
    </location>
</feature>
<dbReference type="GO" id="GO:0006431">
    <property type="term" value="P:methionyl-tRNA aminoacylation"/>
    <property type="evidence" value="ECO:0007669"/>
    <property type="project" value="InterPro"/>
</dbReference>
<evidence type="ECO:0000313" key="17">
    <source>
        <dbReference type="EMBL" id="VFJ12731.1"/>
    </source>
</evidence>
<dbReference type="PANTHER" id="PTHR11586">
    <property type="entry name" value="TRNA-AMINOACYLATION COFACTOR ARC1 FAMILY MEMBER"/>
    <property type="match status" value="1"/>
</dbReference>
<dbReference type="InterPro" id="IPR004495">
    <property type="entry name" value="Met-tRNA-synth_bsu_C"/>
</dbReference>